<reference evidence="1 2" key="1">
    <citation type="journal article" date="2015" name="Nat. Commun.">
        <title>Outbred genome sequencing and CRISPR/Cas9 gene editing in butterflies.</title>
        <authorList>
            <person name="Li X."/>
            <person name="Fan D."/>
            <person name="Zhang W."/>
            <person name="Liu G."/>
            <person name="Zhang L."/>
            <person name="Zhao L."/>
            <person name="Fang X."/>
            <person name="Chen L."/>
            <person name="Dong Y."/>
            <person name="Chen Y."/>
            <person name="Ding Y."/>
            <person name="Zhao R."/>
            <person name="Feng M."/>
            <person name="Zhu Y."/>
            <person name="Feng Y."/>
            <person name="Jiang X."/>
            <person name="Zhu D."/>
            <person name="Xiang H."/>
            <person name="Feng X."/>
            <person name="Li S."/>
            <person name="Wang J."/>
            <person name="Zhang G."/>
            <person name="Kronforst M.R."/>
            <person name="Wang W."/>
        </authorList>
    </citation>
    <scope>NUCLEOTIDE SEQUENCE [LARGE SCALE GENOMIC DNA]</scope>
    <source>
        <strain evidence="1">Ya'a_city_454_Px</strain>
        <tissue evidence="1">Whole body</tissue>
    </source>
</reference>
<dbReference type="Proteomes" id="UP000053268">
    <property type="component" value="Unassembled WGS sequence"/>
</dbReference>
<proteinExistence type="predicted"/>
<organism evidence="1 2">
    <name type="scientific">Papilio xuthus</name>
    <name type="common">Asian swallowtail butterfly</name>
    <dbReference type="NCBI Taxonomy" id="66420"/>
    <lineage>
        <taxon>Eukaryota</taxon>
        <taxon>Metazoa</taxon>
        <taxon>Ecdysozoa</taxon>
        <taxon>Arthropoda</taxon>
        <taxon>Hexapoda</taxon>
        <taxon>Insecta</taxon>
        <taxon>Pterygota</taxon>
        <taxon>Neoptera</taxon>
        <taxon>Endopterygota</taxon>
        <taxon>Lepidoptera</taxon>
        <taxon>Glossata</taxon>
        <taxon>Ditrysia</taxon>
        <taxon>Papilionoidea</taxon>
        <taxon>Papilionidae</taxon>
        <taxon>Papilioninae</taxon>
        <taxon>Papilio</taxon>
    </lineage>
</organism>
<accession>A0A194Q344</accession>
<evidence type="ECO:0000313" key="1">
    <source>
        <dbReference type="EMBL" id="KPI99763.1"/>
    </source>
</evidence>
<gene>
    <name evidence="1" type="ORF">RR46_04737</name>
</gene>
<protein>
    <submittedName>
        <fullName evidence="1">Uncharacterized protein</fullName>
    </submittedName>
</protein>
<sequence length="62" mass="6945">MSEKLGLEPYNLLEVIIQVQEVVSPTCPTCPTRPTCPTHPTCHTHKYVDSPENEETHLSAIE</sequence>
<dbReference type="AlphaFoldDB" id="A0A194Q344"/>
<evidence type="ECO:0000313" key="2">
    <source>
        <dbReference type="Proteomes" id="UP000053268"/>
    </source>
</evidence>
<dbReference type="EMBL" id="KQ459562">
    <property type="protein sequence ID" value="KPI99763.1"/>
    <property type="molecule type" value="Genomic_DNA"/>
</dbReference>
<keyword evidence="2" id="KW-1185">Reference proteome</keyword>
<name>A0A194Q344_PAPXU</name>